<organism evidence="9 10">
    <name type="scientific">Flavobacterium cupreum</name>
    <dbReference type="NCBI Taxonomy" id="2133766"/>
    <lineage>
        <taxon>Bacteria</taxon>
        <taxon>Pseudomonadati</taxon>
        <taxon>Bacteroidota</taxon>
        <taxon>Flavobacteriia</taxon>
        <taxon>Flavobacteriales</taxon>
        <taxon>Flavobacteriaceae</taxon>
        <taxon>Flavobacterium</taxon>
    </lineage>
</organism>
<dbReference type="InterPro" id="IPR011990">
    <property type="entry name" value="TPR-like_helical_dom_sf"/>
</dbReference>
<dbReference type="Pfam" id="PF07980">
    <property type="entry name" value="SusD_RagB"/>
    <property type="match status" value="1"/>
</dbReference>
<evidence type="ECO:0000256" key="1">
    <source>
        <dbReference type="ARBA" id="ARBA00004442"/>
    </source>
</evidence>
<evidence type="ECO:0000259" key="8">
    <source>
        <dbReference type="Pfam" id="PF14322"/>
    </source>
</evidence>
<dbReference type="AlphaFoldDB" id="A0A434AB29"/>
<dbReference type="Pfam" id="PF14322">
    <property type="entry name" value="SusD-like_3"/>
    <property type="match status" value="1"/>
</dbReference>
<accession>A0A434AB29</accession>
<feature type="chain" id="PRO_5019175172" evidence="6">
    <location>
        <begin position="21"/>
        <end position="484"/>
    </location>
</feature>
<keyword evidence="3 6" id="KW-0732">Signal</keyword>
<dbReference type="Proteomes" id="UP000288102">
    <property type="component" value="Unassembled WGS sequence"/>
</dbReference>
<evidence type="ECO:0000256" key="2">
    <source>
        <dbReference type="ARBA" id="ARBA00006275"/>
    </source>
</evidence>
<evidence type="ECO:0000313" key="10">
    <source>
        <dbReference type="Proteomes" id="UP000288102"/>
    </source>
</evidence>
<dbReference type="SUPFAM" id="SSF48452">
    <property type="entry name" value="TPR-like"/>
    <property type="match status" value="1"/>
</dbReference>
<dbReference type="EMBL" id="QWDM01000003">
    <property type="protein sequence ID" value="RUT71502.1"/>
    <property type="molecule type" value="Genomic_DNA"/>
</dbReference>
<sequence length="484" mass="53440">MKKIYIAAFVVSAFFFTGCADDYLDVDQTESVSTDDIELYNNDAGASQFVTSIYNKFLNWDMTSFGWIGLSSITSDDADKGSSPGDTGTDKDVLDALTYNASNPSAESTFNANYDGINRCNQALNILPKLDKASPALRARLTGEAKFLRAFMYFTLVKCYGGVPIVDHLPVPGSDSDRIMQLTRKTKAEVYAFIESDLNDAIAALPEKGAYAANERSRVSKGAAYALLAKVSLYQKNWQKVVDNCNKVTGYSIVNDYASMFRVAGKFDSETIFEIYAQGSVPAKGIEGYSNTQGARGAGGWGWGFNTPSQSLVNAYEPGDVRKNATIIFRGTTLYDGRVIPTTVENERYNYKAYSSAYTDAWETDVDIKYLRYAEVLLMKAEALNELGQTPEAIPLLNQIRKRAGLGDTPYTSQGDIRTAIWRERRVEMAFEHDRFFDLVRTGQAKAAFAIDGKVFTEGKNEVFPIPASFIKQAAGLSDQNPLY</sequence>
<evidence type="ECO:0000256" key="5">
    <source>
        <dbReference type="ARBA" id="ARBA00023237"/>
    </source>
</evidence>
<dbReference type="PROSITE" id="PS51257">
    <property type="entry name" value="PROKAR_LIPOPROTEIN"/>
    <property type="match status" value="1"/>
</dbReference>
<evidence type="ECO:0000256" key="6">
    <source>
        <dbReference type="SAM" id="SignalP"/>
    </source>
</evidence>
<reference evidence="10" key="1">
    <citation type="journal article" date="2019" name="Syst. Appl. Microbiol.">
        <title>Flavobacterium circumlabens sp. nov. and Flavobacterium cupreum sp. nov., two psychrotrophic species isolated from Antarctic environmental samples.</title>
        <authorList>
            <person name="Kralova S."/>
            <person name="Busse H.-J."/>
            <person name="Svec P."/>
            <person name="Maslanova I."/>
            <person name="Stankova E."/>
            <person name="Bartak M."/>
            <person name="Sedlacek I."/>
        </authorList>
    </citation>
    <scope>NUCLEOTIDE SEQUENCE [LARGE SCALE GENOMIC DNA]</scope>
    <source>
        <strain evidence="10">CCM 8825</strain>
    </source>
</reference>
<dbReference type="RefSeq" id="WP_127337554.1">
    <property type="nucleotide sequence ID" value="NZ_QWDM01000003.1"/>
</dbReference>
<dbReference type="InterPro" id="IPR012944">
    <property type="entry name" value="SusD_RagB_dom"/>
</dbReference>
<feature type="domain" description="RagB/SusD" evidence="7">
    <location>
        <begin position="270"/>
        <end position="484"/>
    </location>
</feature>
<dbReference type="Gene3D" id="1.25.40.390">
    <property type="match status" value="1"/>
</dbReference>
<dbReference type="GO" id="GO:0009279">
    <property type="term" value="C:cell outer membrane"/>
    <property type="evidence" value="ECO:0007669"/>
    <property type="project" value="UniProtKB-SubCell"/>
</dbReference>
<dbReference type="OrthoDB" id="5694214at2"/>
<evidence type="ECO:0000259" key="7">
    <source>
        <dbReference type="Pfam" id="PF07980"/>
    </source>
</evidence>
<protein>
    <submittedName>
        <fullName evidence="9">RagB/SusD family nutrient uptake outer membrane protein</fullName>
    </submittedName>
</protein>
<keyword evidence="10" id="KW-1185">Reference proteome</keyword>
<keyword evidence="5" id="KW-0998">Cell outer membrane</keyword>
<feature type="domain" description="SusD-like N-terminal" evidence="8">
    <location>
        <begin position="69"/>
        <end position="233"/>
    </location>
</feature>
<dbReference type="CDD" id="cd08977">
    <property type="entry name" value="SusD"/>
    <property type="match status" value="1"/>
</dbReference>
<comment type="similarity">
    <text evidence="2">Belongs to the SusD family.</text>
</comment>
<gene>
    <name evidence="9" type="ORF">D0817_06390</name>
</gene>
<evidence type="ECO:0000256" key="3">
    <source>
        <dbReference type="ARBA" id="ARBA00022729"/>
    </source>
</evidence>
<proteinExistence type="inferred from homology"/>
<comment type="caution">
    <text evidence="9">The sequence shown here is derived from an EMBL/GenBank/DDBJ whole genome shotgun (WGS) entry which is preliminary data.</text>
</comment>
<comment type="subcellular location">
    <subcellularLocation>
        <location evidence="1">Cell outer membrane</location>
    </subcellularLocation>
</comment>
<evidence type="ECO:0000313" key="9">
    <source>
        <dbReference type="EMBL" id="RUT71502.1"/>
    </source>
</evidence>
<name>A0A434AB29_9FLAO</name>
<evidence type="ECO:0000256" key="4">
    <source>
        <dbReference type="ARBA" id="ARBA00023136"/>
    </source>
</evidence>
<keyword evidence="4" id="KW-0472">Membrane</keyword>
<feature type="signal peptide" evidence="6">
    <location>
        <begin position="1"/>
        <end position="20"/>
    </location>
</feature>
<dbReference type="InterPro" id="IPR033985">
    <property type="entry name" value="SusD-like_N"/>
</dbReference>